<feature type="transmembrane region" description="Helical" evidence="8">
    <location>
        <begin position="82"/>
        <end position="103"/>
    </location>
</feature>
<comment type="similarity">
    <text evidence="2 8">Belongs to the 4-toluene sulfonate uptake permease (TSUP) (TC 2.A.102) family.</text>
</comment>
<feature type="transmembrane region" description="Helical" evidence="8">
    <location>
        <begin position="138"/>
        <end position="157"/>
    </location>
</feature>
<dbReference type="EMBL" id="PFNG01000094">
    <property type="protein sequence ID" value="PIZ40339.1"/>
    <property type="molecule type" value="Genomic_DNA"/>
</dbReference>
<keyword evidence="5 8" id="KW-0812">Transmembrane</keyword>
<dbReference type="Proteomes" id="UP000230956">
    <property type="component" value="Unassembled WGS sequence"/>
</dbReference>
<dbReference type="AlphaFoldDB" id="A0A2M7T8R8"/>
<dbReference type="GO" id="GO:0005886">
    <property type="term" value="C:plasma membrane"/>
    <property type="evidence" value="ECO:0007669"/>
    <property type="project" value="UniProtKB-SubCell"/>
</dbReference>
<evidence type="ECO:0000313" key="10">
    <source>
        <dbReference type="EMBL" id="PIZ40339.1"/>
    </source>
</evidence>
<feature type="transmembrane region" description="Helical" evidence="8">
    <location>
        <begin position="201"/>
        <end position="221"/>
    </location>
</feature>
<protein>
    <recommendedName>
        <fullName evidence="8">Probable membrane transporter protein</fullName>
    </recommendedName>
</protein>
<evidence type="ECO:0000256" key="8">
    <source>
        <dbReference type="RuleBase" id="RU363041"/>
    </source>
</evidence>
<organism evidence="10 11">
    <name type="scientific">Candidatus Aquicultor secundus</name>
    <dbReference type="NCBI Taxonomy" id="1973895"/>
    <lineage>
        <taxon>Bacteria</taxon>
        <taxon>Bacillati</taxon>
        <taxon>Actinomycetota</taxon>
        <taxon>Candidatus Aquicultoria</taxon>
        <taxon>Candidatus Aquicultorales</taxon>
        <taxon>Candidatus Aquicultoraceae</taxon>
        <taxon>Candidatus Aquicultor</taxon>
    </lineage>
</organism>
<evidence type="ECO:0000256" key="4">
    <source>
        <dbReference type="ARBA" id="ARBA00022475"/>
    </source>
</evidence>
<dbReference type="PANTHER" id="PTHR30269:SF23">
    <property type="entry name" value="MEMBRANE TRANSPORTER PROTEIN YDHB-RELATED"/>
    <property type="match status" value="1"/>
</dbReference>
<keyword evidence="6 8" id="KW-1133">Transmembrane helix</keyword>
<keyword evidence="9" id="KW-0732">Signal</keyword>
<evidence type="ECO:0000256" key="1">
    <source>
        <dbReference type="ARBA" id="ARBA00004651"/>
    </source>
</evidence>
<feature type="signal peptide" evidence="9">
    <location>
        <begin position="1"/>
        <end position="27"/>
    </location>
</feature>
<feature type="transmembrane region" description="Helical" evidence="8">
    <location>
        <begin position="297"/>
        <end position="316"/>
    </location>
</feature>
<reference evidence="11" key="1">
    <citation type="submission" date="2017-09" db="EMBL/GenBank/DDBJ databases">
        <title>Depth-based differentiation of microbial function through sediment-hosted aquifers and enrichment of novel symbionts in the deep terrestrial subsurface.</title>
        <authorList>
            <person name="Probst A.J."/>
            <person name="Ladd B."/>
            <person name="Jarett J.K."/>
            <person name="Geller-Mcgrath D.E."/>
            <person name="Sieber C.M.K."/>
            <person name="Emerson J.B."/>
            <person name="Anantharaman K."/>
            <person name="Thomas B.C."/>
            <person name="Malmstrom R."/>
            <person name="Stieglmeier M."/>
            <person name="Klingl A."/>
            <person name="Woyke T."/>
            <person name="Ryan C.M."/>
            <person name="Banfield J.F."/>
        </authorList>
    </citation>
    <scope>NUCLEOTIDE SEQUENCE [LARGE SCALE GENOMIC DNA]</scope>
</reference>
<dbReference type="PANTHER" id="PTHR30269">
    <property type="entry name" value="TRANSMEMBRANE PROTEIN YFCA"/>
    <property type="match status" value="1"/>
</dbReference>
<evidence type="ECO:0000256" key="7">
    <source>
        <dbReference type="ARBA" id="ARBA00023136"/>
    </source>
</evidence>
<comment type="caution">
    <text evidence="10">The sequence shown here is derived from an EMBL/GenBank/DDBJ whole genome shotgun (WGS) entry which is preliminary data.</text>
</comment>
<comment type="subcellular location">
    <subcellularLocation>
        <location evidence="1 8">Cell membrane</location>
        <topology evidence="1 8">Multi-pass membrane protein</topology>
    </subcellularLocation>
</comment>
<proteinExistence type="inferred from homology"/>
<feature type="transmembrane region" description="Helical" evidence="8">
    <location>
        <begin position="58"/>
        <end position="76"/>
    </location>
</feature>
<keyword evidence="4 8" id="KW-1003">Cell membrane</keyword>
<dbReference type="InterPro" id="IPR052017">
    <property type="entry name" value="TSUP"/>
</dbReference>
<evidence type="ECO:0000256" key="2">
    <source>
        <dbReference type="ARBA" id="ARBA00009142"/>
    </source>
</evidence>
<evidence type="ECO:0000256" key="9">
    <source>
        <dbReference type="SAM" id="SignalP"/>
    </source>
</evidence>
<dbReference type="InterPro" id="IPR002781">
    <property type="entry name" value="TM_pro_TauE-like"/>
</dbReference>
<keyword evidence="7 8" id="KW-0472">Membrane</keyword>
<feature type="chain" id="PRO_5014986611" description="Probable membrane transporter protein" evidence="9">
    <location>
        <begin position="28"/>
        <end position="317"/>
    </location>
</feature>
<evidence type="ECO:0000313" key="11">
    <source>
        <dbReference type="Proteomes" id="UP000230956"/>
    </source>
</evidence>
<dbReference type="Pfam" id="PF01925">
    <property type="entry name" value="TauE"/>
    <property type="match status" value="1"/>
</dbReference>
<feature type="transmembrane region" description="Helical" evidence="8">
    <location>
        <begin position="37"/>
        <end position="53"/>
    </location>
</feature>
<gene>
    <name evidence="10" type="ORF">COY37_04135</name>
</gene>
<evidence type="ECO:0000256" key="5">
    <source>
        <dbReference type="ARBA" id="ARBA00022692"/>
    </source>
</evidence>
<accession>A0A2M7T8R8</accession>
<evidence type="ECO:0000256" key="6">
    <source>
        <dbReference type="ARBA" id="ARBA00022989"/>
    </source>
</evidence>
<feature type="transmembrane region" description="Helical" evidence="8">
    <location>
        <begin position="112"/>
        <end position="132"/>
    </location>
</feature>
<sequence length="317" mass="33205">MKHRKVIVSTLLTAFILFMLMAAPAWAASGPGKASTLAWWIWPLVLFVITFVMGIVAVLAGVGGGVLFTPIIGGFFPFNMDFVRAAGLIVALSGSLAAGPGLLKRGMADLRLALPVALIASAAAIAGAMVGLKLPDNITQTALGIAILAIVAIMLVAKKSEYPDVKKSDNLSSILRITGIYHEHSTDQDVNWKIHRTPIGLFSFIFIGFAAGMFGLGAGWANVPVLNLMMGAPLKISVATSKFLLATTDTSAAWVYINKGAVIPMIIVPSVIGIMLGSLIGVKLLAKTKASAIKMTVIVVLGFSGVRSLLKGLAIWP</sequence>
<evidence type="ECO:0000256" key="3">
    <source>
        <dbReference type="ARBA" id="ARBA00022448"/>
    </source>
</evidence>
<feature type="transmembrane region" description="Helical" evidence="8">
    <location>
        <begin position="261"/>
        <end position="285"/>
    </location>
</feature>
<keyword evidence="3" id="KW-0813">Transport</keyword>
<name>A0A2M7T8R8_9ACTN</name>